<dbReference type="EMBL" id="JAHLQT010031306">
    <property type="protein sequence ID" value="KAG7160407.1"/>
    <property type="molecule type" value="Genomic_DNA"/>
</dbReference>
<feature type="transmembrane region" description="Helical" evidence="2">
    <location>
        <begin position="45"/>
        <end position="67"/>
    </location>
</feature>
<comment type="caution">
    <text evidence="3">The sequence shown here is derived from an EMBL/GenBank/DDBJ whole genome shotgun (WGS) entry which is preliminary data.</text>
</comment>
<gene>
    <name evidence="3" type="ORF">Hamer_G001647</name>
</gene>
<accession>A0A8J5JL75</accession>
<keyword evidence="2" id="KW-0472">Membrane</keyword>
<keyword evidence="2" id="KW-1133">Transmembrane helix</keyword>
<organism evidence="3 4">
    <name type="scientific">Homarus americanus</name>
    <name type="common">American lobster</name>
    <dbReference type="NCBI Taxonomy" id="6706"/>
    <lineage>
        <taxon>Eukaryota</taxon>
        <taxon>Metazoa</taxon>
        <taxon>Ecdysozoa</taxon>
        <taxon>Arthropoda</taxon>
        <taxon>Crustacea</taxon>
        <taxon>Multicrustacea</taxon>
        <taxon>Malacostraca</taxon>
        <taxon>Eumalacostraca</taxon>
        <taxon>Eucarida</taxon>
        <taxon>Decapoda</taxon>
        <taxon>Pleocyemata</taxon>
        <taxon>Astacidea</taxon>
        <taxon>Nephropoidea</taxon>
        <taxon>Nephropidae</taxon>
        <taxon>Homarus</taxon>
    </lineage>
</organism>
<dbReference type="AlphaFoldDB" id="A0A8J5JL75"/>
<feature type="transmembrane region" description="Helical" evidence="2">
    <location>
        <begin position="21"/>
        <end position="39"/>
    </location>
</feature>
<reference evidence="3" key="1">
    <citation type="journal article" date="2021" name="Sci. Adv.">
        <title>The American lobster genome reveals insights on longevity, neural, and immune adaptations.</title>
        <authorList>
            <person name="Polinski J.M."/>
            <person name="Zimin A.V."/>
            <person name="Clark K.F."/>
            <person name="Kohn A.B."/>
            <person name="Sadowski N."/>
            <person name="Timp W."/>
            <person name="Ptitsyn A."/>
            <person name="Khanna P."/>
            <person name="Romanova D.Y."/>
            <person name="Williams P."/>
            <person name="Greenwood S.J."/>
            <person name="Moroz L.L."/>
            <person name="Walt D.R."/>
            <person name="Bodnar A.G."/>
        </authorList>
    </citation>
    <scope>NUCLEOTIDE SEQUENCE</scope>
    <source>
        <strain evidence="3">GMGI-L3</strain>
    </source>
</reference>
<evidence type="ECO:0000313" key="4">
    <source>
        <dbReference type="Proteomes" id="UP000747542"/>
    </source>
</evidence>
<keyword evidence="4" id="KW-1185">Reference proteome</keyword>
<proteinExistence type="predicted"/>
<evidence type="ECO:0000313" key="3">
    <source>
        <dbReference type="EMBL" id="KAG7160407.1"/>
    </source>
</evidence>
<name>A0A8J5JL75_HOMAM</name>
<keyword evidence="2" id="KW-0812">Transmembrane</keyword>
<sequence>MSETSSPVNERLKSPSPLMQVMMIVGLLVPCGVGLGAGLKSGSLGLAVLTLAVTVYLCAAVFVHLIARRCQRSKNDVEQQQSDETPPAPSLAVVRITKTPSAVQTSSLITSPHPQAHLPPPPYDFIQEESYGPTGSYQTDDRGYNNSQDSTLPSYGEAVAASTTASSVQDNSSSTVFPSVEYLSHGNLSAIDQSYVRSSSSVQLSVIEAPPSYFARDNPLT</sequence>
<feature type="compositionally biased region" description="Polar residues" evidence="1">
    <location>
        <begin position="133"/>
        <end position="153"/>
    </location>
</feature>
<dbReference type="Proteomes" id="UP000747542">
    <property type="component" value="Unassembled WGS sequence"/>
</dbReference>
<evidence type="ECO:0000256" key="2">
    <source>
        <dbReference type="SAM" id="Phobius"/>
    </source>
</evidence>
<evidence type="ECO:0000256" key="1">
    <source>
        <dbReference type="SAM" id="MobiDB-lite"/>
    </source>
</evidence>
<evidence type="ECO:0008006" key="5">
    <source>
        <dbReference type="Google" id="ProtNLM"/>
    </source>
</evidence>
<feature type="region of interest" description="Disordered" evidence="1">
    <location>
        <begin position="104"/>
        <end position="158"/>
    </location>
</feature>
<protein>
    <recommendedName>
        <fullName evidence="5">Transmembrane protein</fullName>
    </recommendedName>
</protein>